<evidence type="ECO:0000256" key="13">
    <source>
        <dbReference type="ARBA" id="ARBA00045250"/>
    </source>
</evidence>
<dbReference type="GO" id="GO:0005743">
    <property type="term" value="C:mitochondrial inner membrane"/>
    <property type="evidence" value="ECO:0007669"/>
    <property type="project" value="UniProtKB-SubCell"/>
</dbReference>
<comment type="catalytic activity">
    <reaction evidence="12">
        <text>ADP(in) + ATP(out) = ADP(out) + ATP(in)</text>
        <dbReference type="Rhea" id="RHEA:34999"/>
        <dbReference type="ChEBI" id="CHEBI:30616"/>
        <dbReference type="ChEBI" id="CHEBI:456216"/>
    </reaction>
    <physiologicalReaction direction="left-to-right" evidence="12">
        <dbReference type="Rhea" id="RHEA:35000"/>
    </physiologicalReaction>
</comment>
<keyword evidence="7" id="KW-0677">Repeat</keyword>
<dbReference type="InterPro" id="IPR018108">
    <property type="entry name" value="MCP_transmembrane"/>
</dbReference>
<evidence type="ECO:0000256" key="7">
    <source>
        <dbReference type="ARBA" id="ARBA00022737"/>
    </source>
</evidence>
<dbReference type="AlphaFoldDB" id="A0A183E2S3"/>
<keyword evidence="4 15" id="KW-0813">Transport</keyword>
<evidence type="ECO:0000256" key="11">
    <source>
        <dbReference type="ARBA" id="ARBA00023136"/>
    </source>
</evidence>
<keyword evidence="9" id="KW-1133">Transmembrane helix</keyword>
<feature type="repeat" description="Solcar" evidence="14">
    <location>
        <begin position="20"/>
        <end position="112"/>
    </location>
</feature>
<dbReference type="PANTHER" id="PTHR45635:SF14">
    <property type="entry name" value="ADP_ATP TRANSLOCASE"/>
    <property type="match status" value="1"/>
</dbReference>
<keyword evidence="5" id="KW-0050">Antiport</keyword>
<dbReference type="EMBL" id="UYRT01082218">
    <property type="protein sequence ID" value="VDN25675.1"/>
    <property type="molecule type" value="Genomic_DNA"/>
</dbReference>
<dbReference type="GO" id="GO:0005471">
    <property type="term" value="F:ATP:ADP antiporter activity"/>
    <property type="evidence" value="ECO:0007669"/>
    <property type="project" value="UniProtKB-UniRule"/>
</dbReference>
<evidence type="ECO:0000256" key="10">
    <source>
        <dbReference type="ARBA" id="ARBA00023128"/>
    </source>
</evidence>
<comment type="similarity">
    <text evidence="2 15">Belongs to the mitochondrial carrier (TC 2.A.29) family.</text>
</comment>
<dbReference type="WBParaSite" id="GPUH_0001528401-mRNA-1">
    <property type="protein sequence ID" value="GPUH_0001528401-mRNA-1"/>
    <property type="gene ID" value="GPUH_0001528401"/>
</dbReference>
<evidence type="ECO:0000313" key="18">
    <source>
        <dbReference type="Proteomes" id="UP000271098"/>
    </source>
</evidence>
<proteinExistence type="inferred from homology"/>
<dbReference type="FunFam" id="1.50.40.10:FF:000201">
    <property type="entry name" value="Solute carrier family 25 member 4"/>
    <property type="match status" value="1"/>
</dbReference>
<dbReference type="PRINTS" id="PR00927">
    <property type="entry name" value="ADPTRNSLCASE"/>
</dbReference>
<comment type="subcellular location">
    <subcellularLocation>
        <location evidence="16">Membrane</location>
        <topology evidence="16">Multi-pass membrane protein</topology>
    </subcellularLocation>
    <subcellularLocation>
        <location evidence="1">Mitochondrion inner membrane</location>
        <topology evidence="1">Multi-pass membrane protein</topology>
    </subcellularLocation>
</comment>
<dbReference type="Pfam" id="PF00153">
    <property type="entry name" value="Mito_carr"/>
    <property type="match status" value="1"/>
</dbReference>
<evidence type="ECO:0000256" key="16">
    <source>
        <dbReference type="RuleBase" id="RU368008"/>
    </source>
</evidence>
<accession>A0A183E2S3</accession>
<keyword evidence="10" id="KW-0496">Mitochondrion</keyword>
<evidence type="ECO:0000256" key="2">
    <source>
        <dbReference type="ARBA" id="ARBA00006375"/>
    </source>
</evidence>
<evidence type="ECO:0000313" key="17">
    <source>
        <dbReference type="EMBL" id="VDN25675.1"/>
    </source>
</evidence>
<organism evidence="19">
    <name type="scientific">Gongylonema pulchrum</name>
    <dbReference type="NCBI Taxonomy" id="637853"/>
    <lineage>
        <taxon>Eukaryota</taxon>
        <taxon>Metazoa</taxon>
        <taxon>Ecdysozoa</taxon>
        <taxon>Nematoda</taxon>
        <taxon>Chromadorea</taxon>
        <taxon>Rhabditida</taxon>
        <taxon>Spirurina</taxon>
        <taxon>Spiruromorpha</taxon>
        <taxon>Spiruroidea</taxon>
        <taxon>Gongylonematidae</taxon>
        <taxon>Gongylonema</taxon>
    </lineage>
</organism>
<dbReference type="GO" id="GO:0140021">
    <property type="term" value="P:mitochondrial ADP transmembrane transport"/>
    <property type="evidence" value="ECO:0007669"/>
    <property type="project" value="InterPro"/>
</dbReference>
<sequence>MASMELPETQPKPQKKFDLKKFLIDLASGGTAAAVSKTAVAPIERVKLLLQVQHASKTIAADKRYKGIIDVFKRVPKEQGFASFWRGNLANVIRYFPTQALNFAFKDTYKKIFVAGIDKDKVSLLLSKTFHGA</sequence>
<dbReference type="OrthoDB" id="270584at2759"/>
<evidence type="ECO:0000256" key="12">
    <source>
        <dbReference type="ARBA" id="ARBA00024143"/>
    </source>
</evidence>
<evidence type="ECO:0000256" key="4">
    <source>
        <dbReference type="ARBA" id="ARBA00022448"/>
    </source>
</evidence>
<keyword evidence="18" id="KW-1185">Reference proteome</keyword>
<evidence type="ECO:0000256" key="5">
    <source>
        <dbReference type="ARBA" id="ARBA00022449"/>
    </source>
</evidence>
<name>A0A183E2S3_9BILA</name>
<gene>
    <name evidence="17" type="ORF">GPUH_LOCUS15268</name>
</gene>
<dbReference type="PANTHER" id="PTHR45635">
    <property type="entry name" value="ADP,ATP CARRIER PROTEIN 1-RELATED-RELATED"/>
    <property type="match status" value="1"/>
</dbReference>
<dbReference type="InterPro" id="IPR023395">
    <property type="entry name" value="MCP_dom_sf"/>
</dbReference>
<dbReference type="InterPro" id="IPR002067">
    <property type="entry name" value="MCP"/>
</dbReference>
<comment type="subunit">
    <text evidence="3 16">Monomer.</text>
</comment>
<dbReference type="GO" id="GO:1901029">
    <property type="term" value="P:negative regulation of mitochondrial outer membrane permeabilization involved in apoptotic signaling pathway"/>
    <property type="evidence" value="ECO:0007669"/>
    <property type="project" value="TreeGrafter"/>
</dbReference>
<evidence type="ECO:0000256" key="8">
    <source>
        <dbReference type="ARBA" id="ARBA00022792"/>
    </source>
</evidence>
<comment type="function">
    <text evidence="13">ADP:ATP antiporter that mediates import of ADP into the mitochondrial matrix for ATP synthesis, and export of ATP out to fuel the cell. Cycles between the cytoplasmic-open state (c-state) and the matrix-open state (m-state): operates by the alternating access mechanism with a single substrate-binding site intermittently exposed to either the cytosolic (c-state) or matrix (m-state) side of the inner mitochondrial membrane.</text>
</comment>
<keyword evidence="11 14" id="KW-0472">Membrane</keyword>
<comment type="function">
    <text evidence="16">Catalyzes the exchange of ADP and ATP across the membrane.</text>
</comment>
<evidence type="ECO:0000256" key="3">
    <source>
        <dbReference type="ARBA" id="ARBA00011245"/>
    </source>
</evidence>
<dbReference type="GO" id="GO:1990544">
    <property type="term" value="P:mitochondrial ATP transmembrane transport"/>
    <property type="evidence" value="ECO:0007669"/>
    <property type="project" value="InterPro"/>
</dbReference>
<keyword evidence="8" id="KW-0999">Mitochondrion inner membrane</keyword>
<dbReference type="Proteomes" id="UP000271098">
    <property type="component" value="Unassembled WGS sequence"/>
</dbReference>
<keyword evidence="6 14" id="KW-0812">Transmembrane</keyword>
<evidence type="ECO:0000256" key="9">
    <source>
        <dbReference type="ARBA" id="ARBA00022989"/>
    </source>
</evidence>
<reference evidence="17 18" key="2">
    <citation type="submission" date="2018-11" db="EMBL/GenBank/DDBJ databases">
        <authorList>
            <consortium name="Pathogen Informatics"/>
        </authorList>
    </citation>
    <scope>NUCLEOTIDE SEQUENCE [LARGE SCALE GENOMIC DNA]</scope>
</reference>
<evidence type="ECO:0000256" key="14">
    <source>
        <dbReference type="PROSITE-ProRule" id="PRU00282"/>
    </source>
</evidence>
<dbReference type="SUPFAM" id="SSF103506">
    <property type="entry name" value="Mitochondrial carrier"/>
    <property type="match status" value="1"/>
</dbReference>
<dbReference type="PROSITE" id="PS50920">
    <property type="entry name" value="SOLCAR"/>
    <property type="match status" value="1"/>
</dbReference>
<evidence type="ECO:0000256" key="15">
    <source>
        <dbReference type="RuleBase" id="RU000488"/>
    </source>
</evidence>
<dbReference type="InterPro" id="IPR002113">
    <property type="entry name" value="ADT_euk_type"/>
</dbReference>
<dbReference type="Gene3D" id="1.50.40.10">
    <property type="entry name" value="Mitochondrial carrier domain"/>
    <property type="match status" value="1"/>
</dbReference>
<protein>
    <recommendedName>
        <fullName evidence="16">ADP/ATP translocase</fullName>
    </recommendedName>
    <alternativeName>
        <fullName evidence="16">ADP,ATP carrier protein</fullName>
    </alternativeName>
</protein>
<evidence type="ECO:0000256" key="1">
    <source>
        <dbReference type="ARBA" id="ARBA00004448"/>
    </source>
</evidence>
<evidence type="ECO:0000256" key="6">
    <source>
        <dbReference type="ARBA" id="ARBA00022692"/>
    </source>
</evidence>
<reference evidence="19" key="1">
    <citation type="submission" date="2016-06" db="UniProtKB">
        <authorList>
            <consortium name="WormBaseParasite"/>
        </authorList>
    </citation>
    <scope>IDENTIFICATION</scope>
</reference>
<dbReference type="PRINTS" id="PR00926">
    <property type="entry name" value="MITOCARRIER"/>
</dbReference>
<evidence type="ECO:0000313" key="19">
    <source>
        <dbReference type="WBParaSite" id="GPUH_0001528401-mRNA-1"/>
    </source>
</evidence>